<protein>
    <recommendedName>
        <fullName evidence="2">Cell shape-determining protein MreC</fullName>
    </recommendedName>
    <alternativeName>
        <fullName evidence="4">Cell shape protein MreC</fullName>
    </alternativeName>
</protein>
<dbReference type="PANTHER" id="PTHR34138">
    <property type="entry name" value="CELL SHAPE-DETERMINING PROTEIN MREC"/>
    <property type="match status" value="1"/>
</dbReference>
<evidence type="ECO:0000259" key="7">
    <source>
        <dbReference type="Pfam" id="PF04085"/>
    </source>
</evidence>
<dbReference type="EMBL" id="BMXY01000004">
    <property type="protein sequence ID" value="GGZ70311.1"/>
    <property type="molecule type" value="Genomic_DNA"/>
</dbReference>
<gene>
    <name evidence="8" type="ORF">GCM10008101_25700</name>
</gene>
<evidence type="ECO:0000256" key="2">
    <source>
        <dbReference type="ARBA" id="ARBA00013855"/>
    </source>
</evidence>
<dbReference type="InterPro" id="IPR042177">
    <property type="entry name" value="Cell/Rod_1"/>
</dbReference>
<feature type="compositionally biased region" description="Low complexity" evidence="6">
    <location>
        <begin position="306"/>
        <end position="352"/>
    </location>
</feature>
<dbReference type="RefSeq" id="WP_189450632.1">
    <property type="nucleotide sequence ID" value="NZ_BMXY01000004.1"/>
</dbReference>
<evidence type="ECO:0000313" key="9">
    <source>
        <dbReference type="Proteomes" id="UP000643403"/>
    </source>
</evidence>
<organism evidence="8 9">
    <name type="scientific">Cognatilysobacter xinjiangensis</name>
    <dbReference type="NCBI Taxonomy" id="546892"/>
    <lineage>
        <taxon>Bacteria</taxon>
        <taxon>Pseudomonadati</taxon>
        <taxon>Pseudomonadota</taxon>
        <taxon>Gammaproteobacteria</taxon>
        <taxon>Lysobacterales</taxon>
        <taxon>Lysobacteraceae</taxon>
        <taxon>Cognatilysobacter</taxon>
    </lineage>
</organism>
<accession>A0ABQ3C976</accession>
<dbReference type="Gene3D" id="2.40.10.350">
    <property type="entry name" value="Rod shape-determining protein MreC, domain 2"/>
    <property type="match status" value="1"/>
</dbReference>
<sequence>MPAPSAPARLGDAAGTLRLLAYLAAAVALAVLDHRGGWMHRLREQAGIVAEPVRAVAGLPGQVAGDTIDNVATATQLARRNRELRRELLIAQARIARLSTVIADNSRLRALLDAAQRGGLDVQLAPILDVDLDPTRQRIVLDAGTRDQLREGQSVIDAYGLLGQVTRVGPLQSDVLLITDPDHAVPVAIARNGVRLVAYGTGRSDLLALENIPLSSDVRVGDSIVTSGLGGRFPPGFPVGRIVALRPDESRAFLEGDVRPAAQLDRGREVLLLRTNAARLPLPPPPPEHLTGVPGQVGIGGSLQDAPAANPAPGAPGTTSPSSNPTAAPAGSSTATPARGDAGTPPSRATTPATPPTTTPQETR</sequence>
<dbReference type="InterPro" id="IPR042175">
    <property type="entry name" value="Cell/Rod_MreC_2"/>
</dbReference>
<dbReference type="Proteomes" id="UP000643403">
    <property type="component" value="Unassembled WGS sequence"/>
</dbReference>
<evidence type="ECO:0000256" key="1">
    <source>
        <dbReference type="ARBA" id="ARBA00009369"/>
    </source>
</evidence>
<evidence type="ECO:0000256" key="3">
    <source>
        <dbReference type="ARBA" id="ARBA00022960"/>
    </source>
</evidence>
<dbReference type="PANTHER" id="PTHR34138:SF1">
    <property type="entry name" value="CELL SHAPE-DETERMINING PROTEIN MREC"/>
    <property type="match status" value="1"/>
</dbReference>
<keyword evidence="5" id="KW-0175">Coiled coil</keyword>
<feature type="domain" description="Rod shape-determining protein MreC beta-barrel core" evidence="7">
    <location>
        <begin position="128"/>
        <end position="273"/>
    </location>
</feature>
<evidence type="ECO:0000256" key="6">
    <source>
        <dbReference type="SAM" id="MobiDB-lite"/>
    </source>
</evidence>
<dbReference type="NCBIfam" id="TIGR00219">
    <property type="entry name" value="mreC"/>
    <property type="match status" value="1"/>
</dbReference>
<keyword evidence="9" id="KW-1185">Reference proteome</keyword>
<evidence type="ECO:0000256" key="4">
    <source>
        <dbReference type="ARBA" id="ARBA00032089"/>
    </source>
</evidence>
<comment type="caution">
    <text evidence="8">The sequence shown here is derived from an EMBL/GenBank/DDBJ whole genome shotgun (WGS) entry which is preliminary data.</text>
</comment>
<reference evidence="9" key="1">
    <citation type="journal article" date="2019" name="Int. J. Syst. Evol. Microbiol.">
        <title>The Global Catalogue of Microorganisms (GCM) 10K type strain sequencing project: providing services to taxonomists for standard genome sequencing and annotation.</title>
        <authorList>
            <consortium name="The Broad Institute Genomics Platform"/>
            <consortium name="The Broad Institute Genome Sequencing Center for Infectious Disease"/>
            <person name="Wu L."/>
            <person name="Ma J."/>
        </authorList>
    </citation>
    <scope>NUCLEOTIDE SEQUENCE [LARGE SCALE GENOMIC DNA]</scope>
    <source>
        <strain evidence="9">KCTC 22558</strain>
    </source>
</reference>
<keyword evidence="3" id="KW-0133">Cell shape</keyword>
<dbReference type="InterPro" id="IPR007221">
    <property type="entry name" value="MreC"/>
</dbReference>
<comment type="similarity">
    <text evidence="1">Belongs to the MreC family.</text>
</comment>
<proteinExistence type="inferred from homology"/>
<name>A0ABQ3C976_9GAMM</name>
<dbReference type="InterPro" id="IPR055342">
    <property type="entry name" value="MreC_beta-barrel_core"/>
</dbReference>
<dbReference type="Gene3D" id="2.40.10.340">
    <property type="entry name" value="Rod shape-determining protein MreC, domain 1"/>
    <property type="match status" value="1"/>
</dbReference>
<evidence type="ECO:0000256" key="5">
    <source>
        <dbReference type="SAM" id="Coils"/>
    </source>
</evidence>
<evidence type="ECO:0000313" key="8">
    <source>
        <dbReference type="EMBL" id="GGZ70311.1"/>
    </source>
</evidence>
<feature type="region of interest" description="Disordered" evidence="6">
    <location>
        <begin position="278"/>
        <end position="364"/>
    </location>
</feature>
<feature type="coiled-coil region" evidence="5">
    <location>
        <begin position="74"/>
        <end position="101"/>
    </location>
</feature>
<dbReference type="Pfam" id="PF04085">
    <property type="entry name" value="MreC"/>
    <property type="match status" value="1"/>
</dbReference>